<reference evidence="9 10" key="1">
    <citation type="journal article" date="2019" name="Nat. Ecol. Evol.">
        <title>Megaphylogeny resolves global patterns of mushroom evolution.</title>
        <authorList>
            <person name="Varga T."/>
            <person name="Krizsan K."/>
            <person name="Foldi C."/>
            <person name="Dima B."/>
            <person name="Sanchez-Garcia M."/>
            <person name="Sanchez-Ramirez S."/>
            <person name="Szollosi G.J."/>
            <person name="Szarkandi J.G."/>
            <person name="Papp V."/>
            <person name="Albert L."/>
            <person name="Andreopoulos W."/>
            <person name="Angelini C."/>
            <person name="Antonin V."/>
            <person name="Barry K.W."/>
            <person name="Bougher N.L."/>
            <person name="Buchanan P."/>
            <person name="Buyck B."/>
            <person name="Bense V."/>
            <person name="Catcheside P."/>
            <person name="Chovatia M."/>
            <person name="Cooper J."/>
            <person name="Damon W."/>
            <person name="Desjardin D."/>
            <person name="Finy P."/>
            <person name="Geml J."/>
            <person name="Haridas S."/>
            <person name="Hughes K."/>
            <person name="Justo A."/>
            <person name="Karasinski D."/>
            <person name="Kautmanova I."/>
            <person name="Kiss B."/>
            <person name="Kocsube S."/>
            <person name="Kotiranta H."/>
            <person name="LaButti K.M."/>
            <person name="Lechner B.E."/>
            <person name="Liimatainen K."/>
            <person name="Lipzen A."/>
            <person name="Lukacs Z."/>
            <person name="Mihaltcheva S."/>
            <person name="Morgado L.N."/>
            <person name="Niskanen T."/>
            <person name="Noordeloos M.E."/>
            <person name="Ohm R.A."/>
            <person name="Ortiz-Santana B."/>
            <person name="Ovrebo C."/>
            <person name="Racz N."/>
            <person name="Riley R."/>
            <person name="Savchenko A."/>
            <person name="Shiryaev A."/>
            <person name="Soop K."/>
            <person name="Spirin V."/>
            <person name="Szebenyi C."/>
            <person name="Tomsovsky M."/>
            <person name="Tulloss R.E."/>
            <person name="Uehling J."/>
            <person name="Grigoriev I.V."/>
            <person name="Vagvolgyi C."/>
            <person name="Papp T."/>
            <person name="Martin F.M."/>
            <person name="Miettinen O."/>
            <person name="Hibbett D.S."/>
            <person name="Nagy L.G."/>
        </authorList>
    </citation>
    <scope>NUCLEOTIDE SEQUENCE [LARGE SCALE GENOMIC DNA]</scope>
    <source>
        <strain evidence="9 10">OMC1185</strain>
    </source>
</reference>
<keyword evidence="5 7" id="KW-0472">Membrane</keyword>
<evidence type="ECO:0000256" key="4">
    <source>
        <dbReference type="ARBA" id="ARBA00022989"/>
    </source>
</evidence>
<accession>A0A5C3MNW5</accession>
<dbReference type="GO" id="GO:0005886">
    <property type="term" value="C:plasma membrane"/>
    <property type="evidence" value="ECO:0007669"/>
    <property type="project" value="TreeGrafter"/>
</dbReference>
<dbReference type="AlphaFoldDB" id="A0A5C3MNW5"/>
<evidence type="ECO:0000313" key="10">
    <source>
        <dbReference type="Proteomes" id="UP000305948"/>
    </source>
</evidence>
<keyword evidence="2" id="KW-0813">Transport</keyword>
<keyword evidence="10" id="KW-1185">Reference proteome</keyword>
<feature type="transmembrane region" description="Helical" evidence="7">
    <location>
        <begin position="191"/>
        <end position="212"/>
    </location>
</feature>
<dbReference type="PANTHER" id="PTHR23508:SF10">
    <property type="entry name" value="CARBOXYLIC ACID TRANSPORTER PROTEIN HOMOLOG"/>
    <property type="match status" value="1"/>
</dbReference>
<dbReference type="Gene3D" id="1.20.1250.20">
    <property type="entry name" value="MFS general substrate transporter like domains"/>
    <property type="match status" value="1"/>
</dbReference>
<feature type="transmembrane region" description="Helical" evidence="7">
    <location>
        <begin position="282"/>
        <end position="303"/>
    </location>
</feature>
<evidence type="ECO:0000256" key="2">
    <source>
        <dbReference type="ARBA" id="ARBA00022448"/>
    </source>
</evidence>
<feature type="domain" description="Major facilitator superfamily (MFS) profile" evidence="8">
    <location>
        <begin position="15"/>
        <end position="434"/>
    </location>
</feature>
<name>A0A5C3MNW5_9AGAM</name>
<proteinExistence type="predicted"/>
<dbReference type="SUPFAM" id="SSF103473">
    <property type="entry name" value="MFS general substrate transporter"/>
    <property type="match status" value="1"/>
</dbReference>
<evidence type="ECO:0000259" key="8">
    <source>
        <dbReference type="PROSITE" id="PS50850"/>
    </source>
</evidence>
<keyword evidence="3 7" id="KW-0812">Transmembrane</keyword>
<dbReference type="PROSITE" id="PS50850">
    <property type="entry name" value="MFS"/>
    <property type="match status" value="1"/>
</dbReference>
<sequence>MPNTVRNPGLSQVSLIFACGTAAFSDGYANNVIGSAECAVITRTYGDAAVSQHNYSTTISSVAFAGTVVGMIVFGYLSDRIGRKFGMMTATCIIAVFSALSAASSGAHHSLAGMLSMLSACRFILGIGVGAEYPCGAVAAAEQSEQPGIRRNAQNRWFVLATNTMIDWGFVVGAFVPLVLYWIFGADHLRAVWRVSLGLGVVPALAVLVWRLRMEEPTRYKKDSMKRCKIPYALVIKRYWKNLAPICATWFIYDFIVYPFGIYSSTVVNTVTGGSTALSIVFGWNVVINLFYIPGTIGGAFIVDYIGPKYCQILGLLCQAVIGFIMSGLYAQLTHHIAAFAVVYGIFLSFGEVGPGNCTGILASKTSPTAIRGQFYGIAAAVGKVGAFAGTWAFPAVIKDFGSGTLSDTGPFWIGSGLAVLSAAITFLWIKPLTHDGMAEEDCLFREYLEANGYDTSQMGLEGNEAVGEKDEELDASVEEKEVQVLT</sequence>
<dbReference type="InterPro" id="IPR020846">
    <property type="entry name" value="MFS_dom"/>
</dbReference>
<feature type="transmembrane region" description="Helical" evidence="7">
    <location>
        <begin position="243"/>
        <end position="262"/>
    </location>
</feature>
<evidence type="ECO:0000313" key="9">
    <source>
        <dbReference type="EMBL" id="TFK45738.1"/>
    </source>
</evidence>
<feature type="transmembrane region" description="Helical" evidence="7">
    <location>
        <begin position="375"/>
        <end position="398"/>
    </location>
</feature>
<dbReference type="FunFam" id="1.20.1250.20:FF:000140">
    <property type="entry name" value="Putative MFS phospholipid transporter"/>
    <property type="match status" value="1"/>
</dbReference>
<feature type="transmembrane region" description="Helical" evidence="7">
    <location>
        <begin position="59"/>
        <end position="78"/>
    </location>
</feature>
<dbReference type="PROSITE" id="PS51257">
    <property type="entry name" value="PROKAR_LIPOPROTEIN"/>
    <property type="match status" value="1"/>
</dbReference>
<comment type="subcellular location">
    <subcellularLocation>
        <location evidence="1">Membrane</location>
        <topology evidence="1">Multi-pass membrane protein</topology>
    </subcellularLocation>
</comment>
<keyword evidence="4 7" id="KW-1133">Transmembrane helix</keyword>
<dbReference type="STRING" id="5364.A0A5C3MNW5"/>
<evidence type="ECO:0000256" key="5">
    <source>
        <dbReference type="ARBA" id="ARBA00023136"/>
    </source>
</evidence>
<dbReference type="Pfam" id="PF07690">
    <property type="entry name" value="MFS_1"/>
    <property type="match status" value="1"/>
</dbReference>
<evidence type="ECO:0000256" key="1">
    <source>
        <dbReference type="ARBA" id="ARBA00004141"/>
    </source>
</evidence>
<evidence type="ECO:0000256" key="6">
    <source>
        <dbReference type="SAM" id="MobiDB-lite"/>
    </source>
</evidence>
<feature type="compositionally biased region" description="Basic and acidic residues" evidence="6">
    <location>
        <begin position="478"/>
        <end position="487"/>
    </location>
</feature>
<protein>
    <submittedName>
        <fullName evidence="9">Metabolite transporter</fullName>
    </submittedName>
</protein>
<feature type="transmembrane region" description="Helical" evidence="7">
    <location>
        <begin position="85"/>
        <end position="103"/>
    </location>
</feature>
<feature type="transmembrane region" description="Helical" evidence="7">
    <location>
        <begin position="310"/>
        <end position="331"/>
    </location>
</feature>
<feature type="transmembrane region" description="Helical" evidence="7">
    <location>
        <begin position="157"/>
        <end position="185"/>
    </location>
</feature>
<evidence type="ECO:0000256" key="7">
    <source>
        <dbReference type="SAM" id="Phobius"/>
    </source>
</evidence>
<dbReference type="EMBL" id="ML213537">
    <property type="protein sequence ID" value="TFK45738.1"/>
    <property type="molecule type" value="Genomic_DNA"/>
</dbReference>
<feature type="transmembrane region" description="Helical" evidence="7">
    <location>
        <begin position="410"/>
        <end position="430"/>
    </location>
</feature>
<dbReference type="InterPro" id="IPR011701">
    <property type="entry name" value="MFS"/>
</dbReference>
<dbReference type="PANTHER" id="PTHR23508">
    <property type="entry name" value="CARBOXYLIC ACID TRANSPORTER PROTEIN HOMOLOG"/>
    <property type="match status" value="1"/>
</dbReference>
<dbReference type="OrthoDB" id="3191681at2759"/>
<dbReference type="Proteomes" id="UP000305948">
    <property type="component" value="Unassembled WGS sequence"/>
</dbReference>
<dbReference type="InterPro" id="IPR036259">
    <property type="entry name" value="MFS_trans_sf"/>
</dbReference>
<organism evidence="9 10">
    <name type="scientific">Heliocybe sulcata</name>
    <dbReference type="NCBI Taxonomy" id="5364"/>
    <lineage>
        <taxon>Eukaryota</taxon>
        <taxon>Fungi</taxon>
        <taxon>Dikarya</taxon>
        <taxon>Basidiomycota</taxon>
        <taxon>Agaricomycotina</taxon>
        <taxon>Agaricomycetes</taxon>
        <taxon>Gloeophyllales</taxon>
        <taxon>Gloeophyllaceae</taxon>
        <taxon>Heliocybe</taxon>
    </lineage>
</organism>
<evidence type="ECO:0000256" key="3">
    <source>
        <dbReference type="ARBA" id="ARBA00022692"/>
    </source>
</evidence>
<dbReference type="GO" id="GO:0046943">
    <property type="term" value="F:carboxylic acid transmembrane transporter activity"/>
    <property type="evidence" value="ECO:0007669"/>
    <property type="project" value="TreeGrafter"/>
</dbReference>
<gene>
    <name evidence="9" type="ORF">OE88DRAFT_1783346</name>
</gene>
<feature type="region of interest" description="Disordered" evidence="6">
    <location>
        <begin position="467"/>
        <end position="487"/>
    </location>
</feature>
<feature type="transmembrane region" description="Helical" evidence="7">
    <location>
        <begin position="337"/>
        <end position="363"/>
    </location>
</feature>